<dbReference type="PANTHER" id="PTHR11845:SF13">
    <property type="entry name" value="5'-DEOXYNUCLEOTIDASE HDDC2"/>
    <property type="match status" value="1"/>
</dbReference>
<dbReference type="Pfam" id="PF13023">
    <property type="entry name" value="HD_3"/>
    <property type="match status" value="1"/>
</dbReference>
<gene>
    <name evidence="4" type="ORF">K461DRAFT_290281</name>
</gene>
<sequence>MTMLLPDVDEATRIRATKMALVHDIGEAIVGDITPSDNVPKGTATMVSR</sequence>
<feature type="domain" description="HD" evidence="3">
    <location>
        <begin position="1"/>
        <end position="41"/>
    </location>
</feature>
<keyword evidence="1" id="KW-0479">Metal-binding</keyword>
<dbReference type="AlphaFoldDB" id="A0A9P4MM45"/>
<evidence type="ECO:0000313" key="4">
    <source>
        <dbReference type="EMBL" id="KAF2158022.1"/>
    </source>
</evidence>
<dbReference type="GO" id="GO:0046872">
    <property type="term" value="F:metal ion binding"/>
    <property type="evidence" value="ECO:0007669"/>
    <property type="project" value="UniProtKB-KW"/>
</dbReference>
<reference evidence="4" key="1">
    <citation type="journal article" date="2020" name="Stud. Mycol.">
        <title>101 Dothideomycetes genomes: a test case for predicting lifestyles and emergence of pathogens.</title>
        <authorList>
            <person name="Haridas S."/>
            <person name="Albert R."/>
            <person name="Binder M."/>
            <person name="Bloem J."/>
            <person name="Labutti K."/>
            <person name="Salamov A."/>
            <person name="Andreopoulos B."/>
            <person name="Baker S."/>
            <person name="Barry K."/>
            <person name="Bills G."/>
            <person name="Bluhm B."/>
            <person name="Cannon C."/>
            <person name="Castanera R."/>
            <person name="Culley D."/>
            <person name="Daum C."/>
            <person name="Ezra D."/>
            <person name="Gonzalez J."/>
            <person name="Henrissat B."/>
            <person name="Kuo A."/>
            <person name="Liang C."/>
            <person name="Lipzen A."/>
            <person name="Lutzoni F."/>
            <person name="Magnuson J."/>
            <person name="Mondo S."/>
            <person name="Nolan M."/>
            <person name="Ohm R."/>
            <person name="Pangilinan J."/>
            <person name="Park H.-J."/>
            <person name="Ramirez L."/>
            <person name="Alfaro M."/>
            <person name="Sun H."/>
            <person name="Tritt A."/>
            <person name="Yoshinaga Y."/>
            <person name="Zwiers L.-H."/>
            <person name="Turgeon B."/>
            <person name="Goodwin S."/>
            <person name="Spatafora J."/>
            <person name="Crous P."/>
            <person name="Grigoriev I."/>
        </authorList>
    </citation>
    <scope>NUCLEOTIDE SEQUENCE</scope>
    <source>
        <strain evidence="4">CBS 260.36</strain>
    </source>
</reference>
<dbReference type="InterPro" id="IPR006674">
    <property type="entry name" value="HD_domain"/>
</dbReference>
<dbReference type="SUPFAM" id="SSF109604">
    <property type="entry name" value="HD-domain/PDEase-like"/>
    <property type="match status" value="1"/>
</dbReference>
<evidence type="ECO:0000256" key="1">
    <source>
        <dbReference type="ARBA" id="ARBA00022723"/>
    </source>
</evidence>
<keyword evidence="2" id="KW-0378">Hydrolase</keyword>
<name>A0A9P4MM45_9PEZI</name>
<accession>A0A9P4MM45</accession>
<dbReference type="InterPro" id="IPR039356">
    <property type="entry name" value="YfbR/HDDC2"/>
</dbReference>
<dbReference type="Gene3D" id="1.10.3210.10">
    <property type="entry name" value="Hypothetical protein af1432"/>
    <property type="match status" value="1"/>
</dbReference>
<protein>
    <recommendedName>
        <fullName evidence="3">HD domain-containing protein</fullName>
    </recommendedName>
</protein>
<dbReference type="GO" id="GO:0005737">
    <property type="term" value="C:cytoplasm"/>
    <property type="evidence" value="ECO:0007669"/>
    <property type="project" value="TreeGrafter"/>
</dbReference>
<organism evidence="4 5">
    <name type="scientific">Myriangium duriaei CBS 260.36</name>
    <dbReference type="NCBI Taxonomy" id="1168546"/>
    <lineage>
        <taxon>Eukaryota</taxon>
        <taxon>Fungi</taxon>
        <taxon>Dikarya</taxon>
        <taxon>Ascomycota</taxon>
        <taxon>Pezizomycotina</taxon>
        <taxon>Dothideomycetes</taxon>
        <taxon>Dothideomycetidae</taxon>
        <taxon>Myriangiales</taxon>
        <taxon>Myriangiaceae</taxon>
        <taxon>Myriangium</taxon>
    </lineage>
</organism>
<dbReference type="GO" id="GO:0002953">
    <property type="term" value="F:5'-deoxynucleotidase activity"/>
    <property type="evidence" value="ECO:0007669"/>
    <property type="project" value="InterPro"/>
</dbReference>
<evidence type="ECO:0000256" key="2">
    <source>
        <dbReference type="ARBA" id="ARBA00022801"/>
    </source>
</evidence>
<comment type="caution">
    <text evidence="4">The sequence shown here is derived from an EMBL/GenBank/DDBJ whole genome shotgun (WGS) entry which is preliminary data.</text>
</comment>
<evidence type="ECO:0000259" key="3">
    <source>
        <dbReference type="Pfam" id="PF13023"/>
    </source>
</evidence>
<dbReference type="PANTHER" id="PTHR11845">
    <property type="entry name" value="5'-DEOXYNUCLEOTIDASE HDDC2"/>
    <property type="match status" value="1"/>
</dbReference>
<evidence type="ECO:0000313" key="5">
    <source>
        <dbReference type="Proteomes" id="UP000799439"/>
    </source>
</evidence>
<proteinExistence type="predicted"/>
<dbReference type="Proteomes" id="UP000799439">
    <property type="component" value="Unassembled WGS sequence"/>
</dbReference>
<dbReference type="EMBL" id="ML996081">
    <property type="protein sequence ID" value="KAF2158022.1"/>
    <property type="molecule type" value="Genomic_DNA"/>
</dbReference>
<keyword evidence="5" id="KW-1185">Reference proteome</keyword>
<dbReference type="OrthoDB" id="442176at2759"/>